<feature type="domain" description="Glycosyl hydrolase family 36 C-terminal" evidence="8">
    <location>
        <begin position="649"/>
        <end position="726"/>
    </location>
</feature>
<feature type="active site" description="Proton donor" evidence="7">
    <location>
        <position position="549"/>
    </location>
</feature>
<evidence type="ECO:0000256" key="3">
    <source>
        <dbReference type="ARBA" id="ARBA00012755"/>
    </source>
</evidence>
<keyword evidence="11" id="KW-1185">Reference proteome</keyword>
<keyword evidence="4 6" id="KW-0378">Hydrolase</keyword>
<evidence type="ECO:0000259" key="9">
    <source>
        <dbReference type="Pfam" id="PF16875"/>
    </source>
</evidence>
<dbReference type="PRINTS" id="PR00743">
    <property type="entry name" value="GLHYDRLASE36"/>
</dbReference>
<dbReference type="Gene3D" id="2.70.98.60">
    <property type="entry name" value="alpha-galactosidase from lactobacil brevis"/>
    <property type="match status" value="1"/>
</dbReference>
<dbReference type="InterPro" id="IPR017853">
    <property type="entry name" value="GH"/>
</dbReference>
<organism evidence="10 11">
    <name type="scientific">Trichococcus patagoniensis</name>
    <dbReference type="NCBI Taxonomy" id="382641"/>
    <lineage>
        <taxon>Bacteria</taxon>
        <taxon>Bacillati</taxon>
        <taxon>Bacillota</taxon>
        <taxon>Bacilli</taxon>
        <taxon>Lactobacillales</taxon>
        <taxon>Carnobacteriaceae</taxon>
        <taxon>Trichococcus</taxon>
    </lineage>
</organism>
<comment type="caution">
    <text evidence="10">The sequence shown here is derived from an EMBL/GenBank/DDBJ whole genome shotgun (WGS) entry which is preliminary data.</text>
</comment>
<dbReference type="Pfam" id="PF16874">
    <property type="entry name" value="Glyco_hydro_36C"/>
    <property type="match status" value="1"/>
</dbReference>
<dbReference type="SUPFAM" id="SSF51445">
    <property type="entry name" value="(Trans)glycosidases"/>
    <property type="match status" value="1"/>
</dbReference>
<comment type="catalytic activity">
    <reaction evidence="1 6">
        <text>Hydrolysis of terminal, non-reducing alpha-D-galactose residues in alpha-D-galactosides, including galactose oligosaccharides, galactomannans and galactolipids.</text>
        <dbReference type="EC" id="3.2.1.22"/>
    </reaction>
</comment>
<dbReference type="InterPro" id="IPR000111">
    <property type="entry name" value="Glyco_hydro_27/36_CS"/>
</dbReference>
<dbReference type="InterPro" id="IPR002252">
    <property type="entry name" value="Glyco_hydro_36"/>
</dbReference>
<evidence type="ECO:0000256" key="4">
    <source>
        <dbReference type="ARBA" id="ARBA00022801"/>
    </source>
</evidence>
<reference evidence="10 11" key="1">
    <citation type="submission" date="2018-04" db="EMBL/GenBank/DDBJ databases">
        <title>Genomic Encyclopedia of Archaeal and Bacterial Type Strains, Phase II (KMG-II): from individual species to whole genera.</title>
        <authorList>
            <person name="Goeker M."/>
        </authorList>
    </citation>
    <scope>NUCLEOTIDE SEQUENCE [LARGE SCALE GENOMIC DNA]</scope>
    <source>
        <strain evidence="10 11">DSM 18806</strain>
    </source>
</reference>
<evidence type="ECO:0000256" key="2">
    <source>
        <dbReference type="ARBA" id="ARBA00006202"/>
    </source>
</evidence>
<dbReference type="OrthoDB" id="9758822at2"/>
<evidence type="ECO:0000313" key="10">
    <source>
        <dbReference type="EMBL" id="PTQ82713.1"/>
    </source>
</evidence>
<dbReference type="GO" id="GO:0016052">
    <property type="term" value="P:carbohydrate catabolic process"/>
    <property type="evidence" value="ECO:0007669"/>
    <property type="project" value="InterPro"/>
</dbReference>
<dbReference type="InterPro" id="IPR050985">
    <property type="entry name" value="Alpha-glycosidase_related"/>
</dbReference>
<dbReference type="Gene3D" id="3.20.20.70">
    <property type="entry name" value="Aldolase class I"/>
    <property type="match status" value="1"/>
</dbReference>
<protein>
    <recommendedName>
        <fullName evidence="3 6">Alpha-galactosidase</fullName>
        <ecNumber evidence="3 6">3.2.1.22</ecNumber>
    </recommendedName>
</protein>
<evidence type="ECO:0000256" key="1">
    <source>
        <dbReference type="ARBA" id="ARBA00001255"/>
    </source>
</evidence>
<feature type="domain" description="Glycosyl hydrolase family 36 N-terminal" evidence="9">
    <location>
        <begin position="31"/>
        <end position="286"/>
    </location>
</feature>
<dbReference type="InterPro" id="IPR013780">
    <property type="entry name" value="Glyco_hydro_b"/>
</dbReference>
<evidence type="ECO:0000313" key="11">
    <source>
        <dbReference type="Proteomes" id="UP000244161"/>
    </source>
</evidence>
<dbReference type="CDD" id="cd14791">
    <property type="entry name" value="GH36"/>
    <property type="match status" value="1"/>
</dbReference>
<keyword evidence="5 6" id="KW-0326">Glycosidase</keyword>
<dbReference type="Pfam" id="PF16875">
    <property type="entry name" value="Glyco_hydro_36N"/>
    <property type="match status" value="1"/>
</dbReference>
<feature type="active site" description="Nucleophile" evidence="7">
    <location>
        <position position="479"/>
    </location>
</feature>
<dbReference type="EC" id="3.2.1.22" evidence="3 6"/>
<dbReference type="RefSeq" id="WP_108033296.1">
    <property type="nucleotide sequence ID" value="NZ_QAOM01000016.1"/>
</dbReference>
<dbReference type="InterPro" id="IPR031705">
    <property type="entry name" value="Glyco_hydro_36_C"/>
</dbReference>
<dbReference type="GO" id="GO:0004557">
    <property type="term" value="F:alpha-galactosidase activity"/>
    <property type="evidence" value="ECO:0007669"/>
    <property type="project" value="UniProtKB-UniRule"/>
</dbReference>
<gene>
    <name evidence="10" type="ORF">C8U37_11654</name>
</gene>
<dbReference type="InterPro" id="IPR013785">
    <property type="entry name" value="Aldolase_TIM"/>
</dbReference>
<evidence type="ECO:0000259" key="8">
    <source>
        <dbReference type="Pfam" id="PF16874"/>
    </source>
</evidence>
<evidence type="ECO:0000256" key="6">
    <source>
        <dbReference type="PIRNR" id="PIRNR005536"/>
    </source>
</evidence>
<name>A0A2T5IFW7_9LACT</name>
<dbReference type="InterPro" id="IPR031704">
    <property type="entry name" value="Glyco_hydro_36_N"/>
</dbReference>
<comment type="similarity">
    <text evidence="2">Belongs to the glycosyl hydrolase 36 family.</text>
</comment>
<dbReference type="InterPro" id="IPR038417">
    <property type="entry name" value="Alpga-gal_N_sf"/>
</dbReference>
<accession>A0A2T5IFW7</accession>
<dbReference type="Pfam" id="PF02065">
    <property type="entry name" value="Melibiase"/>
    <property type="match status" value="1"/>
</dbReference>
<dbReference type="PANTHER" id="PTHR43053:SF3">
    <property type="entry name" value="ALPHA-GALACTOSIDASE C-RELATED"/>
    <property type="match status" value="1"/>
</dbReference>
<dbReference type="PROSITE" id="PS00512">
    <property type="entry name" value="ALPHA_GALACTOSIDASE"/>
    <property type="match status" value="1"/>
</dbReference>
<evidence type="ECO:0000256" key="7">
    <source>
        <dbReference type="PIRSR" id="PIRSR005536-1"/>
    </source>
</evidence>
<dbReference type="Proteomes" id="UP000244161">
    <property type="component" value="Unassembled WGS sequence"/>
</dbReference>
<dbReference type="AlphaFoldDB" id="A0A2T5IFW7"/>
<dbReference type="PIRSF" id="PIRSF005536">
    <property type="entry name" value="Agal"/>
    <property type="match status" value="1"/>
</dbReference>
<dbReference type="EMBL" id="QAOM01000016">
    <property type="protein sequence ID" value="PTQ82713.1"/>
    <property type="molecule type" value="Genomic_DNA"/>
</dbReference>
<sequence>MIQIKFNKQDNTFHLTNGRISYCFGVEKERYLMHQYFGKGVKEYRGSNQAFMYDRGFCSNPIPTDRTFSLDALPQEFPDMNQGDFRNPAYVIQTGDGKRVSRFYYKSHEILPGKPSMEDLPAIYAEENSEAETLCIILADEVMEAEIHLYYTVFEDYDVICRHTEIVNLGKQELYVERLMSMSIDLPKADYDVLTLCGSHTNEKNLNRRAVKGDSVVIESIRGTSSPQSTPCVILMDKDANEKQGEVIGVNYIYSGDFQASVQVGQYQTTRVQIGMNPLTFGWRLEQGKRFVSPETVLAYSDSGLNGMSQIFHRLYRKRLCRGSWRDKERPILLNSWEAFEFDINEKNCLEMAKQAAELGIELFVVDDGWFKNRNTDCTALGDWTADVGKFPSGISGLAQQVRKLGIDFGIWFEPEMISPESDLFRAHPDWIIRSPYYEPVLSRNQYVLDLSNPEVCAYVLEAVGKVLFETGASYVKWDMNRHLTDLGSFYLAQNNQRELSHRFVLGLYHILEELNRRFPEVLFESCSSGGGRYDAGMLYYMPQTWASDNTDAVCRMSIQYGTSILFPPITMGAHVSVVPNHQVGRTTPLETRFAVAMSGNLGYEMDLRFIGEEEKKEIKRQITFYKLIRKVIQNGTFYRLKNPQEGNEAAWNFVSEDGETALLCYFCILAEPVYTGIPVQMQGLDENGVYRLEANDICFGGDELMNAGITSPRVRQDFVSYIYVFHKLQEEER</sequence>
<dbReference type="Gene3D" id="2.60.40.1180">
    <property type="entry name" value="Golgi alpha-mannosidase II"/>
    <property type="match status" value="1"/>
</dbReference>
<proteinExistence type="inferred from homology"/>
<dbReference type="PANTHER" id="PTHR43053">
    <property type="entry name" value="GLYCOSIDASE FAMILY 31"/>
    <property type="match status" value="1"/>
</dbReference>
<evidence type="ECO:0000256" key="5">
    <source>
        <dbReference type="ARBA" id="ARBA00023295"/>
    </source>
</evidence>
<dbReference type="FunFam" id="3.20.20.70:FF:000118">
    <property type="entry name" value="Alpha-galactosidase"/>
    <property type="match status" value="1"/>
</dbReference>